<dbReference type="Gene3D" id="1.10.3730.20">
    <property type="match status" value="1"/>
</dbReference>
<keyword evidence="5" id="KW-0997">Cell inner membrane</keyword>
<evidence type="ECO:0000313" key="15">
    <source>
        <dbReference type="Proteomes" id="UP000013523"/>
    </source>
</evidence>
<keyword evidence="3" id="KW-1003">Cell membrane</keyword>
<dbReference type="HOGENOM" id="CLU_131462_6_0_9"/>
<sequence length="118" mass="13209">MIKMNSIILSLKKNKIGIMLILTAALFTVGGQYFWKISNMHNMLFILIGFLFYSIGAVGMIIAFKYGSFSVIHPMMSMGYIFTVLLGYYFLNEIINIEKIIGLILIMLGVVLVGVGDE</sequence>
<dbReference type="InterPro" id="IPR000390">
    <property type="entry name" value="Small_drug/metabolite_transptr"/>
</dbReference>
<evidence type="ECO:0000256" key="8">
    <source>
        <dbReference type="ARBA" id="ARBA00022985"/>
    </source>
</evidence>
<feature type="transmembrane region" description="Helical" evidence="12">
    <location>
        <begin position="71"/>
        <end position="91"/>
    </location>
</feature>
<dbReference type="PANTHER" id="PTHR30561">
    <property type="entry name" value="SMR FAMILY PROTON-DEPENDENT DRUG EFFLUX TRANSPORTER SUGE"/>
    <property type="match status" value="1"/>
</dbReference>
<evidence type="ECO:0000256" key="11">
    <source>
        <dbReference type="ARBA" id="ARBA00023136"/>
    </source>
</evidence>
<feature type="transmembrane region" description="Helical" evidence="12">
    <location>
        <begin position="16"/>
        <end position="35"/>
    </location>
</feature>
<keyword evidence="4" id="KW-0444">Lipid biosynthesis</keyword>
<dbReference type="eggNOG" id="COG2076">
    <property type="taxonomic scope" value="Bacteria"/>
</dbReference>
<keyword evidence="10" id="KW-0443">Lipid metabolism</keyword>
<proteinExistence type="inferred from homology"/>
<evidence type="ECO:0000256" key="2">
    <source>
        <dbReference type="ARBA" id="ARBA00007362"/>
    </source>
</evidence>
<dbReference type="PANTHER" id="PTHR30561:SF9">
    <property type="entry name" value="4-AMINO-4-DEOXY-L-ARABINOSE-PHOSPHOUNDECAPRENOL FLIPPASE SUBUNIT ARNF-RELATED"/>
    <property type="match status" value="1"/>
</dbReference>
<dbReference type="KEGG" id="cpas:Clopa_3039"/>
<accession>R4K404</accession>
<evidence type="ECO:0000259" key="13">
    <source>
        <dbReference type="Pfam" id="PF00892"/>
    </source>
</evidence>
<feature type="domain" description="EamA" evidence="13">
    <location>
        <begin position="19"/>
        <end position="113"/>
    </location>
</feature>
<comment type="subcellular location">
    <subcellularLocation>
        <location evidence="1">Cell membrane</location>
        <topology evidence="1">Multi-pass membrane protein</topology>
    </subcellularLocation>
</comment>
<dbReference type="InterPro" id="IPR037185">
    <property type="entry name" value="EmrE-like"/>
</dbReference>
<dbReference type="PATRIC" id="fig|86416.3.peg.3027"/>
<name>R4K404_CLOPA</name>
<keyword evidence="6" id="KW-0441">Lipid A biosynthesis</keyword>
<evidence type="ECO:0000256" key="7">
    <source>
        <dbReference type="ARBA" id="ARBA00022692"/>
    </source>
</evidence>
<evidence type="ECO:0000256" key="1">
    <source>
        <dbReference type="ARBA" id="ARBA00004651"/>
    </source>
</evidence>
<keyword evidence="7 12" id="KW-0812">Transmembrane</keyword>
<keyword evidence="11 12" id="KW-0472">Membrane</keyword>
<evidence type="ECO:0000256" key="3">
    <source>
        <dbReference type="ARBA" id="ARBA00022475"/>
    </source>
</evidence>
<dbReference type="EMBL" id="CP003261">
    <property type="protein sequence ID" value="AGK97867.1"/>
    <property type="molecule type" value="Genomic_DNA"/>
</dbReference>
<evidence type="ECO:0000313" key="14">
    <source>
        <dbReference type="EMBL" id="AGK97867.1"/>
    </source>
</evidence>
<dbReference type="GO" id="GO:0005886">
    <property type="term" value="C:plasma membrane"/>
    <property type="evidence" value="ECO:0007669"/>
    <property type="project" value="UniProtKB-SubCell"/>
</dbReference>
<comment type="similarity">
    <text evidence="2">Belongs to the EamA transporter family.</text>
</comment>
<dbReference type="Pfam" id="PF00892">
    <property type="entry name" value="EamA"/>
    <property type="match status" value="1"/>
</dbReference>
<dbReference type="GO" id="GO:0022857">
    <property type="term" value="F:transmembrane transporter activity"/>
    <property type="evidence" value="ECO:0007669"/>
    <property type="project" value="InterPro"/>
</dbReference>
<dbReference type="SUPFAM" id="SSF103481">
    <property type="entry name" value="Multidrug resistance efflux transporter EmrE"/>
    <property type="match status" value="1"/>
</dbReference>
<dbReference type="AlphaFoldDB" id="R4K404"/>
<dbReference type="InterPro" id="IPR000620">
    <property type="entry name" value="EamA_dom"/>
</dbReference>
<evidence type="ECO:0000256" key="4">
    <source>
        <dbReference type="ARBA" id="ARBA00022516"/>
    </source>
</evidence>
<gene>
    <name evidence="14" type="ORF">Clopa_3039</name>
</gene>
<evidence type="ECO:0000256" key="12">
    <source>
        <dbReference type="SAM" id="Phobius"/>
    </source>
</evidence>
<keyword evidence="9 12" id="KW-1133">Transmembrane helix</keyword>
<evidence type="ECO:0000256" key="6">
    <source>
        <dbReference type="ARBA" id="ARBA00022556"/>
    </source>
</evidence>
<evidence type="ECO:0000256" key="9">
    <source>
        <dbReference type="ARBA" id="ARBA00022989"/>
    </source>
</evidence>
<dbReference type="Proteomes" id="UP000013523">
    <property type="component" value="Chromosome"/>
</dbReference>
<dbReference type="STRING" id="86416.Clopa_3039"/>
<protein>
    <submittedName>
        <fullName evidence="14">Putative membrane protein</fullName>
    </submittedName>
</protein>
<feature type="transmembrane region" description="Helical" evidence="12">
    <location>
        <begin position="97"/>
        <end position="115"/>
    </location>
</feature>
<feature type="transmembrane region" description="Helical" evidence="12">
    <location>
        <begin position="41"/>
        <end position="64"/>
    </location>
</feature>
<evidence type="ECO:0000256" key="5">
    <source>
        <dbReference type="ARBA" id="ARBA00022519"/>
    </source>
</evidence>
<keyword evidence="8" id="KW-0448">Lipopolysaccharide biosynthesis</keyword>
<dbReference type="GO" id="GO:0009103">
    <property type="term" value="P:lipopolysaccharide biosynthetic process"/>
    <property type="evidence" value="ECO:0007669"/>
    <property type="project" value="UniProtKB-KW"/>
</dbReference>
<keyword evidence="15" id="KW-1185">Reference proteome</keyword>
<reference evidence="14 15" key="1">
    <citation type="submission" date="2012-01" db="EMBL/GenBank/DDBJ databases">
        <title>Complete sequence of chromosome of Clostridium pasteurianum BC1.</title>
        <authorList>
            <consortium name="US DOE Joint Genome Institute"/>
            <person name="Lucas S."/>
            <person name="Han J."/>
            <person name="Lapidus A."/>
            <person name="Cheng J.-F."/>
            <person name="Goodwin L."/>
            <person name="Pitluck S."/>
            <person name="Peters L."/>
            <person name="Mikhailova N."/>
            <person name="Teshima H."/>
            <person name="Detter J.C."/>
            <person name="Han C."/>
            <person name="Tapia R."/>
            <person name="Land M."/>
            <person name="Hauser L."/>
            <person name="Kyrpides N."/>
            <person name="Ivanova N."/>
            <person name="Pagani I."/>
            <person name="Dunn J."/>
            <person name="Taghavi S."/>
            <person name="Francis A."/>
            <person name="van der Lelie D."/>
            <person name="Woyke T."/>
        </authorList>
    </citation>
    <scope>NUCLEOTIDE SEQUENCE [LARGE SCALE GENOMIC DNA]</scope>
    <source>
        <strain evidence="14 15">BC1</strain>
    </source>
</reference>
<evidence type="ECO:0000256" key="10">
    <source>
        <dbReference type="ARBA" id="ARBA00023098"/>
    </source>
</evidence>
<organism evidence="14 15">
    <name type="scientific">Clostridium pasteurianum BC1</name>
    <dbReference type="NCBI Taxonomy" id="86416"/>
    <lineage>
        <taxon>Bacteria</taxon>
        <taxon>Bacillati</taxon>
        <taxon>Bacillota</taxon>
        <taxon>Clostridia</taxon>
        <taxon>Eubacteriales</taxon>
        <taxon>Clostridiaceae</taxon>
        <taxon>Clostridium</taxon>
    </lineage>
</organism>